<accession>A0A2M9D531</accession>
<keyword evidence="2" id="KW-1185">Reference proteome</keyword>
<dbReference type="PANTHER" id="PTHR40045">
    <property type="entry name" value="YCGG FAMILY PROTEIN"/>
    <property type="match status" value="1"/>
</dbReference>
<dbReference type="EMBL" id="CP019124">
    <property type="protein sequence ID" value="APX91124.1"/>
    <property type="molecule type" value="Genomic_DNA"/>
</dbReference>
<organism evidence="1 2">
    <name type="scientific">Brevirhabdus pacifica</name>
    <dbReference type="NCBI Taxonomy" id="1267768"/>
    <lineage>
        <taxon>Bacteria</taxon>
        <taxon>Pseudomonadati</taxon>
        <taxon>Pseudomonadota</taxon>
        <taxon>Alphaproteobacteria</taxon>
        <taxon>Rhodobacterales</taxon>
        <taxon>Paracoccaceae</taxon>
        <taxon>Brevirhabdus</taxon>
    </lineage>
</organism>
<accession>A0A1U7DM93</accession>
<protein>
    <submittedName>
        <fullName evidence="1">Uncharacterized protein</fullName>
    </submittedName>
</protein>
<sequence>MPGTKEEFQQFIRSDDFPCVGAKSALVRDAIQLVEVGAFDSTQSDLDIHRALLAFGDETLDLDGPLVQSFVVIFDGPRDLDERGFEKCLWDRLQSLHNIDVSAGHEWTEDTSADPSSAHFSLSLGGQAYFVIGLHPQSSRAARRFHRPALVFNSHEQFERLRRDGRYEKMRQVIRAREEEFHGGINPMLKDFGLGGEAAQYSGRRVGRNWSCPFSKKDVA</sequence>
<dbReference type="Proteomes" id="UP000187266">
    <property type="component" value="Chromosome"/>
</dbReference>
<dbReference type="NCBIfam" id="NF041366">
    <property type="entry name" value="GntA_guanitoxin"/>
    <property type="match status" value="1"/>
</dbReference>
<gene>
    <name evidence="1" type="ORF">BV394_11460</name>
</gene>
<dbReference type="Pfam" id="PF08892">
    <property type="entry name" value="YqcI_YcgG"/>
    <property type="match status" value="1"/>
</dbReference>
<dbReference type="OrthoDB" id="283514at2"/>
<reference evidence="1 2" key="1">
    <citation type="submission" date="2017-01" db="EMBL/GenBank/DDBJ databases">
        <title>Genomic analysis of Xuhuaishuia manganoxidans DY6-4.</title>
        <authorList>
            <person name="Wang X."/>
        </authorList>
    </citation>
    <scope>NUCLEOTIDE SEQUENCE [LARGE SCALE GENOMIC DNA]</scope>
    <source>
        <strain evidence="1 2">DY6-4</strain>
    </source>
</reference>
<evidence type="ECO:0000313" key="1">
    <source>
        <dbReference type="EMBL" id="APX91124.1"/>
    </source>
</evidence>
<dbReference type="InterPro" id="IPR014988">
    <property type="entry name" value="Uncharacterised_YqcI/YcgG"/>
</dbReference>
<dbReference type="STRING" id="1267768.BV394_11460"/>
<dbReference type="AlphaFoldDB" id="A0A1U7DM93"/>
<name>A0A1U7DM93_9RHOB</name>
<evidence type="ECO:0000313" key="2">
    <source>
        <dbReference type="Proteomes" id="UP000187266"/>
    </source>
</evidence>
<proteinExistence type="predicted"/>
<dbReference type="PANTHER" id="PTHR40045:SF1">
    <property type="entry name" value="YQCI_YCGG FAMILY PROTEIN"/>
    <property type="match status" value="1"/>
</dbReference>